<dbReference type="EMBL" id="CM042051">
    <property type="protein sequence ID" value="KAI3727947.1"/>
    <property type="molecule type" value="Genomic_DNA"/>
</dbReference>
<name>A0ACB9C1C0_ARCLA</name>
<organism evidence="1 2">
    <name type="scientific">Arctium lappa</name>
    <name type="common">Greater burdock</name>
    <name type="synonym">Lappa major</name>
    <dbReference type="NCBI Taxonomy" id="4217"/>
    <lineage>
        <taxon>Eukaryota</taxon>
        <taxon>Viridiplantae</taxon>
        <taxon>Streptophyta</taxon>
        <taxon>Embryophyta</taxon>
        <taxon>Tracheophyta</taxon>
        <taxon>Spermatophyta</taxon>
        <taxon>Magnoliopsida</taxon>
        <taxon>eudicotyledons</taxon>
        <taxon>Gunneridae</taxon>
        <taxon>Pentapetalae</taxon>
        <taxon>asterids</taxon>
        <taxon>campanulids</taxon>
        <taxon>Asterales</taxon>
        <taxon>Asteraceae</taxon>
        <taxon>Carduoideae</taxon>
        <taxon>Cardueae</taxon>
        <taxon>Arctiinae</taxon>
        <taxon>Arctium</taxon>
    </lineage>
</organism>
<proteinExistence type="predicted"/>
<gene>
    <name evidence="1" type="ORF">L6452_16570</name>
</gene>
<evidence type="ECO:0000313" key="2">
    <source>
        <dbReference type="Proteomes" id="UP001055879"/>
    </source>
</evidence>
<comment type="caution">
    <text evidence="1">The sequence shown here is derived from an EMBL/GenBank/DDBJ whole genome shotgun (WGS) entry which is preliminary data.</text>
</comment>
<sequence>MEYNPLYDANKGFTVMASSFHDISDLEFQDNWGRVWVDIGTSDYFALDVLLNCLTVLSSKIQASGSTCTCKKKVRGAYYGAAIEKEIAMNRGAGVTRLQVLFDLITGKQLIGYTSEKQSE</sequence>
<protein>
    <submittedName>
        <fullName evidence="1">Uncharacterized protein</fullName>
    </submittedName>
</protein>
<reference evidence="2" key="1">
    <citation type="journal article" date="2022" name="Mol. Ecol. Resour.">
        <title>The genomes of chicory, endive, great burdock and yacon provide insights into Asteraceae palaeo-polyploidization history and plant inulin production.</title>
        <authorList>
            <person name="Fan W."/>
            <person name="Wang S."/>
            <person name="Wang H."/>
            <person name="Wang A."/>
            <person name="Jiang F."/>
            <person name="Liu H."/>
            <person name="Zhao H."/>
            <person name="Xu D."/>
            <person name="Zhang Y."/>
        </authorList>
    </citation>
    <scope>NUCLEOTIDE SEQUENCE [LARGE SCALE GENOMIC DNA]</scope>
    <source>
        <strain evidence="2">cv. Niubang</strain>
    </source>
</reference>
<dbReference type="Proteomes" id="UP001055879">
    <property type="component" value="Linkage Group LG05"/>
</dbReference>
<keyword evidence="2" id="KW-1185">Reference proteome</keyword>
<reference evidence="1 2" key="2">
    <citation type="journal article" date="2022" name="Mol. Ecol. Resour.">
        <title>The genomes of chicory, endive, great burdock and yacon provide insights into Asteraceae paleo-polyploidization history and plant inulin production.</title>
        <authorList>
            <person name="Fan W."/>
            <person name="Wang S."/>
            <person name="Wang H."/>
            <person name="Wang A."/>
            <person name="Jiang F."/>
            <person name="Liu H."/>
            <person name="Zhao H."/>
            <person name="Xu D."/>
            <person name="Zhang Y."/>
        </authorList>
    </citation>
    <scope>NUCLEOTIDE SEQUENCE [LARGE SCALE GENOMIC DNA]</scope>
    <source>
        <strain evidence="2">cv. Niubang</strain>
    </source>
</reference>
<evidence type="ECO:0000313" key="1">
    <source>
        <dbReference type="EMBL" id="KAI3727947.1"/>
    </source>
</evidence>
<accession>A0ACB9C1C0</accession>